<accession>A0A9J5ZF25</accession>
<comment type="caution">
    <text evidence="1">The sequence shown here is derived from an EMBL/GenBank/DDBJ whole genome shotgun (WGS) entry which is preliminary data.</text>
</comment>
<sequence>MFKAFNVPLGEGITLNRNDIFTRFTLSDCRLLVEDNQVHDVHYVLLLSCTGEVSHVKDLPLQQQLDSNAHMDRVLQLLLPYPNPSKALICPLLNTLFQFLVELHQLKP</sequence>
<organism evidence="1 2">
    <name type="scientific">Solanum commersonii</name>
    <name type="common">Commerson's wild potato</name>
    <name type="synonym">Commerson's nightshade</name>
    <dbReference type="NCBI Taxonomy" id="4109"/>
    <lineage>
        <taxon>Eukaryota</taxon>
        <taxon>Viridiplantae</taxon>
        <taxon>Streptophyta</taxon>
        <taxon>Embryophyta</taxon>
        <taxon>Tracheophyta</taxon>
        <taxon>Spermatophyta</taxon>
        <taxon>Magnoliopsida</taxon>
        <taxon>eudicotyledons</taxon>
        <taxon>Gunneridae</taxon>
        <taxon>Pentapetalae</taxon>
        <taxon>asterids</taxon>
        <taxon>lamiids</taxon>
        <taxon>Solanales</taxon>
        <taxon>Solanaceae</taxon>
        <taxon>Solanoideae</taxon>
        <taxon>Solaneae</taxon>
        <taxon>Solanum</taxon>
    </lineage>
</organism>
<dbReference type="Proteomes" id="UP000824120">
    <property type="component" value="Chromosome 4"/>
</dbReference>
<reference evidence="1 2" key="1">
    <citation type="submission" date="2020-09" db="EMBL/GenBank/DDBJ databases">
        <title>De no assembly of potato wild relative species, Solanum commersonii.</title>
        <authorList>
            <person name="Cho K."/>
        </authorList>
    </citation>
    <scope>NUCLEOTIDE SEQUENCE [LARGE SCALE GENOMIC DNA]</scope>
    <source>
        <strain evidence="1">LZ3.2</strain>
        <tissue evidence="1">Leaf</tissue>
    </source>
</reference>
<gene>
    <name evidence="1" type="ORF">H5410_021824</name>
</gene>
<name>A0A9J5ZF25_SOLCO</name>
<dbReference type="AlphaFoldDB" id="A0A9J5ZF25"/>
<evidence type="ECO:0000313" key="1">
    <source>
        <dbReference type="EMBL" id="KAG5610543.1"/>
    </source>
</evidence>
<dbReference type="EMBL" id="JACXVP010000004">
    <property type="protein sequence ID" value="KAG5610543.1"/>
    <property type="molecule type" value="Genomic_DNA"/>
</dbReference>
<proteinExistence type="predicted"/>
<keyword evidence="2" id="KW-1185">Reference proteome</keyword>
<evidence type="ECO:0000313" key="2">
    <source>
        <dbReference type="Proteomes" id="UP000824120"/>
    </source>
</evidence>
<protein>
    <submittedName>
        <fullName evidence="1">Uncharacterized protein</fullName>
    </submittedName>
</protein>